<dbReference type="SUPFAM" id="SSF50985">
    <property type="entry name" value="RCC1/BLIP-II"/>
    <property type="match status" value="1"/>
</dbReference>
<sequence length="495" mass="53080">MDATTSGTPTIQYHNITDQTITAIVVATPLPNFQRQQRHCFGNSTPGEFPLSANPSIVLHVLTACNLDPQDLAKLEATCSFFRQAANFAPDLALSLSELAAFDMCQKRAIFKPMTTEERQDLKQRCGGSWKLVLRYLLAGEACCRREKSQAIAGPGHSIAVTSKGDVYSFGSNSSGQLGHGTTDEEWRPRPIRTLQGIRIIQAAAGAGRTMLITDSGQVYAFGKDSFGEAEYGGQGSKTVTTPQLVESLKNIFVVQAAIGALEDIPVVQIAAGYCYLLCLACQPSGMSVYSVGCGLGGKLGHGTRTDEKFPRLIEQFQTLNIQPKVVAAGAWHAAVVGQDGRVCTWGWGRYGCLGHGNEECEAAPKVIDALTNIKAVHVATGDYTTFVVSEDGDVYSFGCGESASLGHNAVNDAQGNRHANVLTPELVTSLKQINERVVQISLTNSIYWNAHTFALTESGKLYGFGAGDKGQLGIELVANQTERVNPERVDIDLG</sequence>
<dbReference type="PROSITE" id="PS00626">
    <property type="entry name" value="RCC1_2"/>
    <property type="match status" value="1"/>
</dbReference>
<reference evidence="3 4" key="1">
    <citation type="submission" date="2023-01" db="EMBL/GenBank/DDBJ databases">
        <authorList>
            <person name="Kreplak J."/>
        </authorList>
    </citation>
    <scope>NUCLEOTIDE SEQUENCE [LARGE SCALE GENOMIC DNA]</scope>
</reference>
<evidence type="ECO:0000313" key="4">
    <source>
        <dbReference type="Proteomes" id="UP001157006"/>
    </source>
</evidence>
<dbReference type="Pfam" id="PF13540">
    <property type="entry name" value="RCC1_2"/>
    <property type="match status" value="1"/>
</dbReference>
<evidence type="ECO:0008006" key="5">
    <source>
        <dbReference type="Google" id="ProtNLM"/>
    </source>
</evidence>
<accession>A0AAV0ZQC0</accession>
<dbReference type="InterPro" id="IPR051210">
    <property type="entry name" value="Ub_ligase/GEF_domain"/>
</dbReference>
<feature type="repeat" description="RCC1" evidence="2">
    <location>
        <begin position="341"/>
        <end position="392"/>
    </location>
</feature>
<dbReference type="EMBL" id="OX451737">
    <property type="protein sequence ID" value="CAI8598142.1"/>
    <property type="molecule type" value="Genomic_DNA"/>
</dbReference>
<dbReference type="AlphaFoldDB" id="A0AAV0ZQC0"/>
<keyword evidence="4" id="KW-1185">Reference proteome</keyword>
<dbReference type="PANTHER" id="PTHR22870:SF24">
    <property type="entry name" value="REGULATOR OF CHROMOSOME CONDENSATION (RCC1) FAMILY PROTEIN"/>
    <property type="match status" value="1"/>
</dbReference>
<keyword evidence="1" id="KW-0677">Repeat</keyword>
<dbReference type="Gene3D" id="2.130.10.30">
    <property type="entry name" value="Regulator of chromosome condensation 1/beta-lactamase-inhibitor protein II"/>
    <property type="match status" value="2"/>
</dbReference>
<evidence type="ECO:0000256" key="1">
    <source>
        <dbReference type="ARBA" id="ARBA00022737"/>
    </source>
</evidence>
<name>A0AAV0ZQC0_VICFA</name>
<dbReference type="Pfam" id="PF00415">
    <property type="entry name" value="RCC1"/>
    <property type="match status" value="4"/>
</dbReference>
<dbReference type="Proteomes" id="UP001157006">
    <property type="component" value="Chromosome 2"/>
</dbReference>
<evidence type="ECO:0000256" key="2">
    <source>
        <dbReference type="PROSITE-ProRule" id="PRU00235"/>
    </source>
</evidence>
<dbReference type="PRINTS" id="PR00633">
    <property type="entry name" value="RCCNDNSATION"/>
</dbReference>
<feature type="repeat" description="RCC1" evidence="2">
    <location>
        <begin position="287"/>
        <end position="340"/>
    </location>
</feature>
<organism evidence="3 4">
    <name type="scientific">Vicia faba</name>
    <name type="common">Broad bean</name>
    <name type="synonym">Faba vulgaris</name>
    <dbReference type="NCBI Taxonomy" id="3906"/>
    <lineage>
        <taxon>Eukaryota</taxon>
        <taxon>Viridiplantae</taxon>
        <taxon>Streptophyta</taxon>
        <taxon>Embryophyta</taxon>
        <taxon>Tracheophyta</taxon>
        <taxon>Spermatophyta</taxon>
        <taxon>Magnoliopsida</taxon>
        <taxon>eudicotyledons</taxon>
        <taxon>Gunneridae</taxon>
        <taxon>Pentapetalae</taxon>
        <taxon>rosids</taxon>
        <taxon>fabids</taxon>
        <taxon>Fabales</taxon>
        <taxon>Fabaceae</taxon>
        <taxon>Papilionoideae</taxon>
        <taxon>50 kb inversion clade</taxon>
        <taxon>NPAAA clade</taxon>
        <taxon>Hologalegina</taxon>
        <taxon>IRL clade</taxon>
        <taxon>Fabeae</taxon>
        <taxon>Vicia</taxon>
    </lineage>
</organism>
<feature type="repeat" description="RCC1" evidence="2">
    <location>
        <begin position="393"/>
        <end position="459"/>
    </location>
</feature>
<feature type="repeat" description="RCC1" evidence="2">
    <location>
        <begin position="217"/>
        <end position="283"/>
    </location>
</feature>
<protein>
    <recommendedName>
        <fullName evidence="5">Ultraviolet-B receptor UVR8</fullName>
    </recommendedName>
</protein>
<feature type="repeat" description="RCC1" evidence="2">
    <location>
        <begin position="165"/>
        <end position="216"/>
    </location>
</feature>
<dbReference type="PANTHER" id="PTHR22870">
    <property type="entry name" value="REGULATOR OF CHROMOSOME CONDENSATION"/>
    <property type="match status" value="1"/>
</dbReference>
<dbReference type="InterPro" id="IPR000408">
    <property type="entry name" value="Reg_chr_condens"/>
</dbReference>
<gene>
    <name evidence="3" type="ORF">VFH_II114080</name>
</gene>
<dbReference type="PROSITE" id="PS50012">
    <property type="entry name" value="RCC1_3"/>
    <property type="match status" value="6"/>
</dbReference>
<dbReference type="InterPro" id="IPR009091">
    <property type="entry name" value="RCC1/BLIP-II"/>
</dbReference>
<proteinExistence type="predicted"/>
<feature type="repeat" description="RCC1" evidence="2">
    <location>
        <begin position="460"/>
        <end position="495"/>
    </location>
</feature>
<evidence type="ECO:0000313" key="3">
    <source>
        <dbReference type="EMBL" id="CAI8598142.1"/>
    </source>
</evidence>